<evidence type="ECO:0000313" key="3">
    <source>
        <dbReference type="Proteomes" id="UP000799118"/>
    </source>
</evidence>
<accession>A0A6A4I5S6</accession>
<dbReference type="EMBL" id="ML769419">
    <property type="protein sequence ID" value="KAE9404154.1"/>
    <property type="molecule type" value="Genomic_DNA"/>
</dbReference>
<organism evidence="2 3">
    <name type="scientific">Gymnopus androsaceus JB14</name>
    <dbReference type="NCBI Taxonomy" id="1447944"/>
    <lineage>
        <taxon>Eukaryota</taxon>
        <taxon>Fungi</taxon>
        <taxon>Dikarya</taxon>
        <taxon>Basidiomycota</taxon>
        <taxon>Agaricomycotina</taxon>
        <taxon>Agaricomycetes</taxon>
        <taxon>Agaricomycetidae</taxon>
        <taxon>Agaricales</taxon>
        <taxon>Marasmiineae</taxon>
        <taxon>Omphalotaceae</taxon>
        <taxon>Gymnopus</taxon>
    </lineage>
</organism>
<gene>
    <name evidence="2" type="ORF">BT96DRAFT_854094</name>
</gene>
<reference evidence="2" key="1">
    <citation type="journal article" date="2019" name="Environ. Microbiol.">
        <title>Fungal ecological strategies reflected in gene transcription - a case study of two litter decomposers.</title>
        <authorList>
            <person name="Barbi F."/>
            <person name="Kohler A."/>
            <person name="Barry K."/>
            <person name="Baskaran P."/>
            <person name="Daum C."/>
            <person name="Fauchery L."/>
            <person name="Ihrmark K."/>
            <person name="Kuo A."/>
            <person name="LaButti K."/>
            <person name="Lipzen A."/>
            <person name="Morin E."/>
            <person name="Grigoriev I.V."/>
            <person name="Henrissat B."/>
            <person name="Lindahl B."/>
            <person name="Martin F."/>
        </authorList>
    </citation>
    <scope>NUCLEOTIDE SEQUENCE</scope>
    <source>
        <strain evidence="2">JB14</strain>
    </source>
</reference>
<dbReference type="AlphaFoldDB" id="A0A6A4I5S6"/>
<proteinExistence type="predicted"/>
<evidence type="ECO:0000313" key="2">
    <source>
        <dbReference type="EMBL" id="KAE9404154.1"/>
    </source>
</evidence>
<evidence type="ECO:0000256" key="1">
    <source>
        <dbReference type="SAM" id="MobiDB-lite"/>
    </source>
</evidence>
<dbReference type="Proteomes" id="UP000799118">
    <property type="component" value="Unassembled WGS sequence"/>
</dbReference>
<keyword evidence="3" id="KW-1185">Reference proteome</keyword>
<sequence length="247" mass="28108">MSAFTNRNGTEVLQQAQAWLNMTTKTERERQATATGVRWTSLHHLPYWDPVRHIILGFMHNWLEGILQHQLRKLWGIGQDDAAEKSLVAIDQEKHYFQSDVSESEDELEQLWIEAQEAASGTLALPPSSPSPSIDNESSTPTPCATPVFLMNISMDIDDEAHDPDPDYVPDHNQASFDFAKQELNMLWHCIQYATLPTWKGRPPMNLGKKSHGKLKAHEYLTLFADIFPLIIPEIWFNAHSATYVDS</sequence>
<name>A0A6A4I5S6_9AGAR</name>
<protein>
    <submittedName>
        <fullName evidence="2">Uncharacterized protein</fullName>
    </submittedName>
</protein>
<dbReference type="OrthoDB" id="2998386at2759"/>
<feature type="region of interest" description="Disordered" evidence="1">
    <location>
        <begin position="122"/>
        <end position="141"/>
    </location>
</feature>
<feature type="non-terminal residue" evidence="2">
    <location>
        <position position="247"/>
    </location>
</feature>